<proteinExistence type="predicted"/>
<sequence length="92" mass="10553">MKDPSNKIQHPLAAVFCDKSLSPCRYEPGVLTHSLHRQPSHDPPRPLRIRNSIPSLSIIPPHHSPLITKMSCVFLCCRNKCIPRMLRIHRKT</sequence>
<dbReference type="HOGENOM" id="CLU_2677767_0_0_1"/>
<dbReference type="EMBL" id="KN838716">
    <property type="protein sequence ID" value="KIJ96609.1"/>
    <property type="molecule type" value="Genomic_DNA"/>
</dbReference>
<protein>
    <submittedName>
        <fullName evidence="1">Uncharacterized protein</fullName>
    </submittedName>
</protein>
<organism evidence="1 2">
    <name type="scientific">Laccaria amethystina LaAM-08-1</name>
    <dbReference type="NCBI Taxonomy" id="1095629"/>
    <lineage>
        <taxon>Eukaryota</taxon>
        <taxon>Fungi</taxon>
        <taxon>Dikarya</taxon>
        <taxon>Basidiomycota</taxon>
        <taxon>Agaricomycotina</taxon>
        <taxon>Agaricomycetes</taxon>
        <taxon>Agaricomycetidae</taxon>
        <taxon>Agaricales</taxon>
        <taxon>Agaricineae</taxon>
        <taxon>Hydnangiaceae</taxon>
        <taxon>Laccaria</taxon>
    </lineage>
</organism>
<evidence type="ECO:0000313" key="1">
    <source>
        <dbReference type="EMBL" id="KIJ96609.1"/>
    </source>
</evidence>
<accession>A0A0C9WKS9</accession>
<reference evidence="2" key="2">
    <citation type="submission" date="2015-01" db="EMBL/GenBank/DDBJ databases">
        <title>Evolutionary Origins and Diversification of the Mycorrhizal Mutualists.</title>
        <authorList>
            <consortium name="DOE Joint Genome Institute"/>
            <consortium name="Mycorrhizal Genomics Consortium"/>
            <person name="Kohler A."/>
            <person name="Kuo A."/>
            <person name="Nagy L.G."/>
            <person name="Floudas D."/>
            <person name="Copeland A."/>
            <person name="Barry K.W."/>
            <person name="Cichocki N."/>
            <person name="Veneault-Fourrey C."/>
            <person name="LaButti K."/>
            <person name="Lindquist E.A."/>
            <person name="Lipzen A."/>
            <person name="Lundell T."/>
            <person name="Morin E."/>
            <person name="Murat C."/>
            <person name="Riley R."/>
            <person name="Ohm R."/>
            <person name="Sun H."/>
            <person name="Tunlid A."/>
            <person name="Henrissat B."/>
            <person name="Grigoriev I.V."/>
            <person name="Hibbett D.S."/>
            <person name="Martin F."/>
        </authorList>
    </citation>
    <scope>NUCLEOTIDE SEQUENCE [LARGE SCALE GENOMIC DNA]</scope>
    <source>
        <strain evidence="2">LaAM-08-1</strain>
    </source>
</reference>
<evidence type="ECO:0000313" key="2">
    <source>
        <dbReference type="Proteomes" id="UP000054477"/>
    </source>
</evidence>
<dbReference type="AlphaFoldDB" id="A0A0C9WKS9"/>
<keyword evidence="2" id="KW-1185">Reference proteome</keyword>
<dbReference type="Proteomes" id="UP000054477">
    <property type="component" value="Unassembled WGS sequence"/>
</dbReference>
<name>A0A0C9WKS9_9AGAR</name>
<gene>
    <name evidence="1" type="ORF">K443DRAFT_682232</name>
</gene>
<reference evidence="1 2" key="1">
    <citation type="submission" date="2014-04" db="EMBL/GenBank/DDBJ databases">
        <authorList>
            <consortium name="DOE Joint Genome Institute"/>
            <person name="Kuo A."/>
            <person name="Kohler A."/>
            <person name="Nagy L.G."/>
            <person name="Floudas D."/>
            <person name="Copeland A."/>
            <person name="Barry K.W."/>
            <person name="Cichocki N."/>
            <person name="Veneault-Fourrey C."/>
            <person name="LaButti K."/>
            <person name="Lindquist E.A."/>
            <person name="Lipzen A."/>
            <person name="Lundell T."/>
            <person name="Morin E."/>
            <person name="Murat C."/>
            <person name="Sun H."/>
            <person name="Tunlid A."/>
            <person name="Henrissat B."/>
            <person name="Grigoriev I.V."/>
            <person name="Hibbett D.S."/>
            <person name="Martin F."/>
            <person name="Nordberg H.P."/>
            <person name="Cantor M.N."/>
            <person name="Hua S.X."/>
        </authorList>
    </citation>
    <scope>NUCLEOTIDE SEQUENCE [LARGE SCALE GENOMIC DNA]</scope>
    <source>
        <strain evidence="1 2">LaAM-08-1</strain>
    </source>
</reference>